<evidence type="ECO:0000256" key="5">
    <source>
        <dbReference type="ARBA" id="ARBA00023136"/>
    </source>
</evidence>
<dbReference type="GO" id="GO:0098703">
    <property type="term" value="P:calcium ion import across plasma membrane"/>
    <property type="evidence" value="ECO:0007669"/>
    <property type="project" value="TreeGrafter"/>
</dbReference>
<evidence type="ECO:0000259" key="8">
    <source>
        <dbReference type="Pfam" id="PF00520"/>
    </source>
</evidence>
<organism evidence="9 10">
    <name type="scientific">Apatococcus fuscideae</name>
    <dbReference type="NCBI Taxonomy" id="2026836"/>
    <lineage>
        <taxon>Eukaryota</taxon>
        <taxon>Viridiplantae</taxon>
        <taxon>Chlorophyta</taxon>
        <taxon>core chlorophytes</taxon>
        <taxon>Trebouxiophyceae</taxon>
        <taxon>Chlorellales</taxon>
        <taxon>Chlorellaceae</taxon>
        <taxon>Apatococcus</taxon>
    </lineage>
</organism>
<dbReference type="PANTHER" id="PTHR10582:SF2">
    <property type="entry name" value="INACTIVE"/>
    <property type="match status" value="1"/>
</dbReference>
<gene>
    <name evidence="9" type="ORF">WJX84_004312</name>
</gene>
<dbReference type="Proteomes" id="UP001485043">
    <property type="component" value="Unassembled WGS sequence"/>
</dbReference>
<dbReference type="PANTHER" id="PTHR10582">
    <property type="entry name" value="TRANSIENT RECEPTOR POTENTIAL ION CHANNEL PROTEIN"/>
    <property type="match status" value="1"/>
</dbReference>
<feature type="transmembrane region" description="Helical" evidence="7">
    <location>
        <begin position="232"/>
        <end position="249"/>
    </location>
</feature>
<name>A0AAW1TCT6_9CHLO</name>
<feature type="region of interest" description="Disordered" evidence="6">
    <location>
        <begin position="1"/>
        <end position="29"/>
    </location>
</feature>
<dbReference type="AlphaFoldDB" id="A0AAW1TCT6"/>
<dbReference type="InterPro" id="IPR005821">
    <property type="entry name" value="Ion_trans_dom"/>
</dbReference>
<evidence type="ECO:0000313" key="10">
    <source>
        <dbReference type="Proteomes" id="UP001485043"/>
    </source>
</evidence>
<evidence type="ECO:0000256" key="3">
    <source>
        <dbReference type="ARBA" id="ARBA00022737"/>
    </source>
</evidence>
<feature type="transmembrane region" description="Helical" evidence="7">
    <location>
        <begin position="372"/>
        <end position="394"/>
    </location>
</feature>
<sequence>MSSQPLLNATDAGSLDQAESGSSGPVSVTELMARPPDKIQELLSESGVRHLGYVTSNAGYILDLFDDDSMRTAGANDSNLDYVSMWQKKLKNRSHPRDEQTREIELEASVVSLKHAADADDAGLINPLLKKSQQHLLPQKAFTLPAVKAVITYKWTSWAQQLLWLEVAFYALWLFGFQAFVLLFQDEDTAKSLPELLASTRGFGTVVAEAAALLGMAPFLWIEACTLREYGLLGWASIWNIMDVVMYINQVTIAVMHLVRFHVGSDVLSCLMAFQVLLLWVNKVQYFSRVLQPAKNPFIDTLTVVINDVKWFLFLLVLTLWGFACAFYILFRHDQQHEEFRTIGAAVLTTISMLLGGVDFKLIHQSHNPDVATILLIAYVFSMCIVLLNCLIAIMSESATKVADNQEERFWHGRAVVIDELETTMPAWIRKRFVPYPTYVHILQLSDRSKSTGAAPAVGSGNAGMEARAPDPHRVLCCGDPCNVGRPPLSNRLNARRVPV</sequence>
<evidence type="ECO:0000256" key="6">
    <source>
        <dbReference type="SAM" id="MobiDB-lite"/>
    </source>
</evidence>
<keyword evidence="10" id="KW-1185">Reference proteome</keyword>
<evidence type="ECO:0000313" key="9">
    <source>
        <dbReference type="EMBL" id="KAK9866613.1"/>
    </source>
</evidence>
<evidence type="ECO:0000256" key="2">
    <source>
        <dbReference type="ARBA" id="ARBA00022692"/>
    </source>
</evidence>
<dbReference type="Gene3D" id="1.10.287.70">
    <property type="match status" value="1"/>
</dbReference>
<feature type="transmembrane region" description="Helical" evidence="7">
    <location>
        <begin position="196"/>
        <end position="220"/>
    </location>
</feature>
<dbReference type="GO" id="GO:0005886">
    <property type="term" value="C:plasma membrane"/>
    <property type="evidence" value="ECO:0007669"/>
    <property type="project" value="TreeGrafter"/>
</dbReference>
<reference evidence="9 10" key="1">
    <citation type="journal article" date="2024" name="Nat. Commun.">
        <title>Phylogenomics reveals the evolutionary origins of lichenization in chlorophyte algae.</title>
        <authorList>
            <person name="Puginier C."/>
            <person name="Libourel C."/>
            <person name="Otte J."/>
            <person name="Skaloud P."/>
            <person name="Haon M."/>
            <person name="Grisel S."/>
            <person name="Petersen M."/>
            <person name="Berrin J.G."/>
            <person name="Delaux P.M."/>
            <person name="Dal Grande F."/>
            <person name="Keller J."/>
        </authorList>
    </citation>
    <scope>NUCLEOTIDE SEQUENCE [LARGE SCALE GENOMIC DNA]</scope>
    <source>
        <strain evidence="9 10">SAG 2523</strain>
    </source>
</reference>
<proteinExistence type="predicted"/>
<keyword evidence="2 7" id="KW-0812">Transmembrane</keyword>
<evidence type="ECO:0000256" key="1">
    <source>
        <dbReference type="ARBA" id="ARBA00004141"/>
    </source>
</evidence>
<evidence type="ECO:0000256" key="7">
    <source>
        <dbReference type="SAM" id="Phobius"/>
    </source>
</evidence>
<accession>A0AAW1TCT6</accession>
<comment type="caution">
    <text evidence="9">The sequence shown here is derived from an EMBL/GenBank/DDBJ whole genome shotgun (WGS) entry which is preliminary data.</text>
</comment>
<feature type="transmembrane region" description="Helical" evidence="7">
    <location>
        <begin position="162"/>
        <end position="184"/>
    </location>
</feature>
<dbReference type="InterPro" id="IPR024862">
    <property type="entry name" value="TRPV"/>
</dbReference>
<protein>
    <recommendedName>
        <fullName evidence="8">Ion transport domain-containing protein</fullName>
    </recommendedName>
</protein>
<dbReference type="Pfam" id="PF00520">
    <property type="entry name" value="Ion_trans"/>
    <property type="match status" value="1"/>
</dbReference>
<dbReference type="GO" id="GO:0005216">
    <property type="term" value="F:monoatomic ion channel activity"/>
    <property type="evidence" value="ECO:0007669"/>
    <property type="project" value="InterPro"/>
</dbReference>
<feature type="domain" description="Ion transport" evidence="8">
    <location>
        <begin position="235"/>
        <end position="404"/>
    </location>
</feature>
<comment type="subcellular location">
    <subcellularLocation>
        <location evidence="1">Membrane</location>
        <topology evidence="1">Multi-pass membrane protein</topology>
    </subcellularLocation>
</comment>
<dbReference type="EMBL" id="JALJOV010000147">
    <property type="protein sequence ID" value="KAK9866613.1"/>
    <property type="molecule type" value="Genomic_DNA"/>
</dbReference>
<keyword evidence="3" id="KW-0677">Repeat</keyword>
<feature type="transmembrane region" description="Helical" evidence="7">
    <location>
        <begin position="261"/>
        <end position="281"/>
    </location>
</feature>
<feature type="compositionally biased region" description="Polar residues" evidence="6">
    <location>
        <begin position="17"/>
        <end position="26"/>
    </location>
</feature>
<evidence type="ECO:0000256" key="4">
    <source>
        <dbReference type="ARBA" id="ARBA00022989"/>
    </source>
</evidence>
<keyword evidence="5 7" id="KW-0472">Membrane</keyword>
<keyword evidence="4 7" id="KW-1133">Transmembrane helix</keyword>
<feature type="transmembrane region" description="Helical" evidence="7">
    <location>
        <begin position="311"/>
        <end position="331"/>
    </location>
</feature>